<feature type="region of interest" description="Disordered" evidence="1">
    <location>
        <begin position="213"/>
        <end position="233"/>
    </location>
</feature>
<sequence length="273" mass="27800">MQPVRAIIAAIFIVIGALIMIPAFMNDNDTSNASGTPSPSGATSSADPSADPTATSTKPPTKKPSGTPSATPTKTPSKSPSTSPTKDPEPTKSQSPAPAPSATKPPASATPSASQTKPPAAPQPTTQAGGIVVAFGGMDCPAKDITVRVTNEGAESQGYSITKNGGLVLADRLGAAASRTSEVRLTEDKNVVVRVTQDGKTIKSRTYKLNCAKGGGAKPSEKPERLPETGADSSTLVARVATGAASIITGAIILWWGGLWPRRKEGMFGPDRG</sequence>
<name>A0A3N1D8I8_9ACTN</name>
<comment type="caution">
    <text evidence="3">The sequence shown here is derived from an EMBL/GenBank/DDBJ whole genome shotgun (WGS) entry which is preliminary data.</text>
</comment>
<dbReference type="AlphaFoldDB" id="A0A3N1D8I8"/>
<evidence type="ECO:0000256" key="2">
    <source>
        <dbReference type="SAM" id="Phobius"/>
    </source>
</evidence>
<gene>
    <name evidence="3" type="ORF">EDD29_7534</name>
</gene>
<keyword evidence="2" id="KW-1133">Transmembrane helix</keyword>
<feature type="transmembrane region" description="Helical" evidence="2">
    <location>
        <begin position="7"/>
        <end position="25"/>
    </location>
</feature>
<reference evidence="3 4" key="1">
    <citation type="submission" date="2018-11" db="EMBL/GenBank/DDBJ databases">
        <title>Sequencing the genomes of 1000 actinobacteria strains.</title>
        <authorList>
            <person name="Klenk H.-P."/>
        </authorList>
    </citation>
    <scope>NUCLEOTIDE SEQUENCE [LARGE SCALE GENOMIC DNA]</scope>
    <source>
        <strain evidence="3 4">DSM 44254</strain>
    </source>
</reference>
<feature type="compositionally biased region" description="Low complexity" evidence="1">
    <location>
        <begin position="33"/>
        <end position="127"/>
    </location>
</feature>
<proteinExistence type="predicted"/>
<accession>A0A3N1D8I8</accession>
<evidence type="ECO:0000313" key="3">
    <source>
        <dbReference type="EMBL" id="ROO89825.1"/>
    </source>
</evidence>
<keyword evidence="2" id="KW-0472">Membrane</keyword>
<evidence type="ECO:0000256" key="1">
    <source>
        <dbReference type="SAM" id="MobiDB-lite"/>
    </source>
</evidence>
<dbReference type="EMBL" id="RJKE01000001">
    <property type="protein sequence ID" value="ROO89825.1"/>
    <property type="molecule type" value="Genomic_DNA"/>
</dbReference>
<dbReference type="Proteomes" id="UP000272400">
    <property type="component" value="Unassembled WGS sequence"/>
</dbReference>
<protein>
    <submittedName>
        <fullName evidence="3">Uncharacterized protein</fullName>
    </submittedName>
</protein>
<feature type="region of interest" description="Disordered" evidence="1">
    <location>
        <begin position="31"/>
        <end position="127"/>
    </location>
</feature>
<keyword evidence="4" id="KW-1185">Reference proteome</keyword>
<organism evidence="3 4">
    <name type="scientific">Actinocorallia herbida</name>
    <dbReference type="NCBI Taxonomy" id="58109"/>
    <lineage>
        <taxon>Bacteria</taxon>
        <taxon>Bacillati</taxon>
        <taxon>Actinomycetota</taxon>
        <taxon>Actinomycetes</taxon>
        <taxon>Streptosporangiales</taxon>
        <taxon>Thermomonosporaceae</taxon>
        <taxon>Actinocorallia</taxon>
    </lineage>
</organism>
<keyword evidence="2" id="KW-0812">Transmembrane</keyword>
<evidence type="ECO:0000313" key="4">
    <source>
        <dbReference type="Proteomes" id="UP000272400"/>
    </source>
</evidence>
<feature type="transmembrane region" description="Helical" evidence="2">
    <location>
        <begin position="236"/>
        <end position="257"/>
    </location>
</feature>